<accession>A0A2I1IN31</accession>
<evidence type="ECO:0008006" key="3">
    <source>
        <dbReference type="Google" id="ProtNLM"/>
    </source>
</evidence>
<dbReference type="NCBIfam" id="NF038048">
    <property type="entry name" value="DIP1984_fam"/>
    <property type="match status" value="1"/>
</dbReference>
<name>A0A2I1IN31_9ACTO</name>
<reference evidence="1 2" key="1">
    <citation type="submission" date="2017-12" db="EMBL/GenBank/DDBJ databases">
        <title>Phylogenetic diversity of female urinary microbiome.</title>
        <authorList>
            <person name="Thomas-White K."/>
            <person name="Wolfe A.J."/>
        </authorList>
    </citation>
    <scope>NUCLEOTIDE SEQUENCE [LARGE SCALE GENOMIC DNA]</scope>
    <source>
        <strain evidence="1 2">UMB0402</strain>
    </source>
</reference>
<dbReference type="CDD" id="cd12208">
    <property type="entry name" value="DIP1984-like"/>
    <property type="match status" value="1"/>
</dbReference>
<dbReference type="Proteomes" id="UP000235122">
    <property type="component" value="Unassembled WGS sequence"/>
</dbReference>
<dbReference type="Pfam" id="PF20935">
    <property type="entry name" value="DUF6847"/>
    <property type="match status" value="1"/>
</dbReference>
<evidence type="ECO:0000313" key="1">
    <source>
        <dbReference type="EMBL" id="PKY72530.1"/>
    </source>
</evidence>
<dbReference type="EMBL" id="PKKO01000003">
    <property type="protein sequence ID" value="PKY72530.1"/>
    <property type="molecule type" value="Genomic_DNA"/>
</dbReference>
<dbReference type="InterPro" id="IPR047741">
    <property type="entry name" value="DIP1984-like"/>
</dbReference>
<comment type="caution">
    <text evidence="1">The sequence shown here is derived from an EMBL/GenBank/DDBJ whole genome shotgun (WGS) entry which is preliminary data.</text>
</comment>
<dbReference type="AlphaFoldDB" id="A0A2I1IN31"/>
<organism evidence="1 2">
    <name type="scientific">Winkia neuii</name>
    <dbReference type="NCBI Taxonomy" id="33007"/>
    <lineage>
        <taxon>Bacteria</taxon>
        <taxon>Bacillati</taxon>
        <taxon>Actinomycetota</taxon>
        <taxon>Actinomycetes</taxon>
        <taxon>Actinomycetales</taxon>
        <taxon>Actinomycetaceae</taxon>
        <taxon>Winkia</taxon>
    </lineage>
</organism>
<gene>
    <name evidence="1" type="ORF">CYJ19_06730</name>
</gene>
<dbReference type="Gene3D" id="6.10.320.10">
    <property type="match status" value="1"/>
</dbReference>
<sequence>MFRGGSMKLAEALSERSQIQARLSHLLERAKNVARVQEGETPAEDPAQLIEQAEELHLKLRQLVVRINRTNAATSFSGEATISDALADRDDAQRRYQFFTVLADKAAERQDRFTRMEVKFVPAFPVATLRERADQAAKEYRLLDLKLQELNWTTELI</sequence>
<evidence type="ECO:0000313" key="2">
    <source>
        <dbReference type="Proteomes" id="UP000235122"/>
    </source>
</evidence>
<protein>
    <recommendedName>
        <fullName evidence="3">Septicolysin</fullName>
    </recommendedName>
</protein>
<keyword evidence="2" id="KW-1185">Reference proteome</keyword>
<proteinExistence type="predicted"/>